<feature type="transmembrane region" description="Helical" evidence="1">
    <location>
        <begin position="15"/>
        <end position="40"/>
    </location>
</feature>
<dbReference type="AlphaFoldDB" id="A0A238D7B7"/>
<keyword evidence="4" id="KW-1185">Reference proteome</keyword>
<protein>
    <recommendedName>
        <fullName evidence="2">SHOCT domain-containing protein</fullName>
    </recommendedName>
</protein>
<accession>A0A238D7B7</accession>
<dbReference type="RefSeq" id="WP_013106959.1">
    <property type="nucleotide sequence ID" value="NZ_LT592171.1"/>
</dbReference>
<dbReference type="Proteomes" id="UP000214566">
    <property type="component" value="Unassembled WGS sequence"/>
</dbReference>
<evidence type="ECO:0000313" key="3">
    <source>
        <dbReference type="EMBL" id="SBP89145.1"/>
    </source>
</evidence>
<dbReference type="Pfam" id="PF09851">
    <property type="entry name" value="SHOCT"/>
    <property type="match status" value="1"/>
</dbReference>
<gene>
    <name evidence="3" type="ORF">THIARS_70765</name>
</gene>
<reference evidence="3 4" key="1">
    <citation type="submission" date="2016-06" db="EMBL/GenBank/DDBJ databases">
        <authorList>
            <person name="Kjaerup R.B."/>
            <person name="Dalgaard T.S."/>
            <person name="Juul-Madsen H.R."/>
        </authorList>
    </citation>
    <scope>NUCLEOTIDE SEQUENCE [LARGE SCALE GENOMIC DNA]</scope>
    <source>
        <strain evidence="3 4">DSM 16361</strain>
    </source>
</reference>
<organism evidence="3 4">
    <name type="scientific">Thiomonas delicata</name>
    <name type="common">Thiomonas cuprina</name>
    <dbReference type="NCBI Taxonomy" id="364030"/>
    <lineage>
        <taxon>Bacteria</taxon>
        <taxon>Pseudomonadati</taxon>
        <taxon>Pseudomonadota</taxon>
        <taxon>Betaproteobacteria</taxon>
        <taxon>Burkholderiales</taxon>
        <taxon>Thiomonas</taxon>
    </lineage>
</organism>
<evidence type="ECO:0000313" key="4">
    <source>
        <dbReference type="Proteomes" id="UP000214566"/>
    </source>
</evidence>
<keyword evidence="1" id="KW-1133">Transmembrane helix</keyword>
<name>A0A238D7B7_THIDL</name>
<sequence>MGYGYGMMGGWGGFGLGWVFMVLWWVVILALVVGLIRWLFTGHANSSESRPVDKKHMDILKERYARGDIDRETYERMRRELES</sequence>
<keyword evidence="1" id="KW-0472">Membrane</keyword>
<evidence type="ECO:0000259" key="2">
    <source>
        <dbReference type="Pfam" id="PF09851"/>
    </source>
</evidence>
<dbReference type="InterPro" id="IPR018649">
    <property type="entry name" value="SHOCT"/>
</dbReference>
<feature type="domain" description="SHOCT" evidence="2">
    <location>
        <begin position="57"/>
        <end position="81"/>
    </location>
</feature>
<dbReference type="EMBL" id="FLMQ01000056">
    <property type="protein sequence ID" value="SBP89145.1"/>
    <property type="molecule type" value="Genomic_DNA"/>
</dbReference>
<proteinExistence type="predicted"/>
<evidence type="ECO:0000256" key="1">
    <source>
        <dbReference type="SAM" id="Phobius"/>
    </source>
</evidence>
<keyword evidence="1" id="KW-0812">Transmembrane</keyword>